<dbReference type="AlphaFoldDB" id="A0A2G6E1S9"/>
<dbReference type="PANTHER" id="PTHR46401:SF2">
    <property type="entry name" value="GLYCOSYLTRANSFERASE WBBK-RELATED"/>
    <property type="match status" value="1"/>
</dbReference>
<dbReference type="GO" id="GO:0009103">
    <property type="term" value="P:lipopolysaccharide biosynthetic process"/>
    <property type="evidence" value="ECO:0007669"/>
    <property type="project" value="TreeGrafter"/>
</dbReference>
<proteinExistence type="predicted"/>
<keyword evidence="1" id="KW-0808">Transferase</keyword>
<accession>A0A2G6E1S9</accession>
<protein>
    <recommendedName>
        <fullName evidence="2">Glycosyl transferase family 1 domain-containing protein</fullName>
    </recommendedName>
</protein>
<organism evidence="3 4">
    <name type="scientific">candidate division KSB3 bacterium</name>
    <dbReference type="NCBI Taxonomy" id="2044937"/>
    <lineage>
        <taxon>Bacteria</taxon>
        <taxon>candidate division KSB3</taxon>
    </lineage>
</organism>
<name>A0A2G6E1S9_9BACT</name>
<gene>
    <name evidence="3" type="ORF">CSB45_13055</name>
</gene>
<evidence type="ECO:0000313" key="3">
    <source>
        <dbReference type="EMBL" id="PID56024.1"/>
    </source>
</evidence>
<reference evidence="3 4" key="1">
    <citation type="submission" date="2017-10" db="EMBL/GenBank/DDBJ databases">
        <title>Novel microbial diversity and functional potential in the marine mammal oral microbiome.</title>
        <authorList>
            <person name="Dudek N.K."/>
            <person name="Sun C.L."/>
            <person name="Burstein D."/>
            <person name="Kantor R.S."/>
            <person name="Aliaga Goltsman D.S."/>
            <person name="Bik E.M."/>
            <person name="Thomas B.C."/>
            <person name="Banfield J.F."/>
            <person name="Relman D.A."/>
        </authorList>
    </citation>
    <scope>NUCLEOTIDE SEQUENCE [LARGE SCALE GENOMIC DNA]</scope>
    <source>
        <strain evidence="3">DOLZORAL124_49_17</strain>
    </source>
</reference>
<dbReference type="Pfam" id="PF00534">
    <property type="entry name" value="Glycos_transf_1"/>
    <property type="match status" value="1"/>
</dbReference>
<feature type="domain" description="Glycosyl transferase family 1" evidence="2">
    <location>
        <begin position="170"/>
        <end position="327"/>
    </location>
</feature>
<dbReference type="GO" id="GO:0016757">
    <property type="term" value="F:glycosyltransferase activity"/>
    <property type="evidence" value="ECO:0007669"/>
    <property type="project" value="InterPro"/>
</dbReference>
<evidence type="ECO:0000259" key="2">
    <source>
        <dbReference type="Pfam" id="PF00534"/>
    </source>
</evidence>
<dbReference type="Proteomes" id="UP000229740">
    <property type="component" value="Unassembled WGS sequence"/>
</dbReference>
<dbReference type="SUPFAM" id="SSF53756">
    <property type="entry name" value="UDP-Glycosyltransferase/glycogen phosphorylase"/>
    <property type="match status" value="1"/>
</dbReference>
<dbReference type="InterPro" id="IPR001296">
    <property type="entry name" value="Glyco_trans_1"/>
</dbReference>
<dbReference type="PANTHER" id="PTHR46401">
    <property type="entry name" value="GLYCOSYLTRANSFERASE WBBK-RELATED"/>
    <property type="match status" value="1"/>
</dbReference>
<dbReference type="EMBL" id="PDPS01000039">
    <property type="protein sequence ID" value="PID56024.1"/>
    <property type="molecule type" value="Genomic_DNA"/>
</dbReference>
<evidence type="ECO:0000256" key="1">
    <source>
        <dbReference type="ARBA" id="ARBA00022679"/>
    </source>
</evidence>
<sequence length="354" mass="40357">MRVTQLLPSVHSGDAVGDSAYEMHRALQSCGIESCMLGINIDEHLKDRAISFEQFSNYDSPDTVHIYHFAVPSPMSYAFKEAKGRKVLLYHNITPPHFFEGFSEDLVTITTTGRHEIKLLADATDLGLADSEFNRLELEGYGYRKTGVLPILLDFSKYEIPADPKVLEEFDDGRINILFVGRITPNKKQEDVIKAFTVYKRYIHDNSRLLLVGKYDPDERYVKILRELIEELGIEDVHFSGHVTQAELNAYYRISRLLLCMSEHEGFCVPAVESCYFQLPILAYDCTALPYTLGNSGVLFRKKSYAEIAEMMQELITDSALRDAVIRGQTTRLAQFRKERILPLLCQYLESVSS</sequence>
<evidence type="ECO:0000313" key="4">
    <source>
        <dbReference type="Proteomes" id="UP000229740"/>
    </source>
</evidence>
<dbReference type="Gene3D" id="3.40.50.2000">
    <property type="entry name" value="Glycogen Phosphorylase B"/>
    <property type="match status" value="1"/>
</dbReference>
<comment type="caution">
    <text evidence="3">The sequence shown here is derived from an EMBL/GenBank/DDBJ whole genome shotgun (WGS) entry which is preliminary data.</text>
</comment>